<dbReference type="PANTHER" id="PTHR23167">
    <property type="entry name" value="CALPONIN HOMOLOGY DOMAIN-CONTAINING PROTEIN DDB_G0272472-RELATED"/>
    <property type="match status" value="1"/>
</dbReference>
<dbReference type="Gene3D" id="2.10.110.10">
    <property type="entry name" value="Cysteine Rich Protein"/>
    <property type="match status" value="1"/>
</dbReference>
<feature type="domain" description="Calponin-homology (CH)" evidence="7">
    <location>
        <begin position="29"/>
        <end position="135"/>
    </location>
</feature>
<dbReference type="PROSITE" id="PS50021">
    <property type="entry name" value="CH"/>
    <property type="match status" value="1"/>
</dbReference>
<evidence type="ECO:0000256" key="5">
    <source>
        <dbReference type="SAM" id="Coils"/>
    </source>
</evidence>
<feature type="compositionally biased region" description="Basic and acidic residues" evidence="6">
    <location>
        <begin position="391"/>
        <end position="406"/>
    </location>
</feature>
<feature type="domain" description="LIM zinc-binding" evidence="8">
    <location>
        <begin position="183"/>
        <end position="254"/>
    </location>
</feature>
<reference evidence="11" key="1">
    <citation type="submission" date="2024-04" db="EMBL/GenBank/DDBJ databases">
        <title>Salinicola lusitanus LLJ914,a marine bacterium isolated from the Okinawa Trough.</title>
        <authorList>
            <person name="Li J."/>
        </authorList>
    </citation>
    <scope>NUCLEOTIDE SEQUENCE [LARGE SCALE GENOMIC DNA]</scope>
</reference>
<evidence type="ECO:0000259" key="8">
    <source>
        <dbReference type="PROSITE" id="PS50023"/>
    </source>
</evidence>
<dbReference type="InterPro" id="IPR050540">
    <property type="entry name" value="F-actin_Monoox_Mical"/>
</dbReference>
<dbReference type="InterPro" id="IPR001715">
    <property type="entry name" value="CH_dom"/>
</dbReference>
<dbReference type="InterPro" id="IPR001781">
    <property type="entry name" value="Znf_LIM"/>
</dbReference>
<protein>
    <recommendedName>
        <fullName evidence="12">MICAL-like protein 1</fullName>
    </recommendedName>
</protein>
<feature type="compositionally biased region" description="Low complexity" evidence="6">
    <location>
        <begin position="319"/>
        <end position="338"/>
    </location>
</feature>
<dbReference type="SUPFAM" id="SSF47576">
    <property type="entry name" value="Calponin-homology domain, CH-domain"/>
    <property type="match status" value="1"/>
</dbReference>
<feature type="region of interest" description="Disordered" evidence="6">
    <location>
        <begin position="296"/>
        <end position="361"/>
    </location>
</feature>
<keyword evidence="11" id="KW-1185">Reference proteome</keyword>
<feature type="region of interest" description="Disordered" evidence="6">
    <location>
        <begin position="268"/>
        <end position="287"/>
    </location>
</feature>
<dbReference type="PANTHER" id="PTHR23167:SF89">
    <property type="entry name" value="MICAL-LIKE PROTEIN 1"/>
    <property type="match status" value="1"/>
</dbReference>
<dbReference type="SMART" id="SM01203">
    <property type="entry name" value="DUF3585"/>
    <property type="match status" value="1"/>
</dbReference>
<dbReference type="Gene3D" id="1.10.418.10">
    <property type="entry name" value="Calponin-like domain"/>
    <property type="match status" value="1"/>
</dbReference>
<feature type="region of interest" description="Disordered" evidence="6">
    <location>
        <begin position="381"/>
        <end position="406"/>
    </location>
</feature>
<evidence type="ECO:0000259" key="9">
    <source>
        <dbReference type="PROSITE" id="PS51848"/>
    </source>
</evidence>
<dbReference type="Pfam" id="PF00307">
    <property type="entry name" value="CH"/>
    <property type="match status" value="1"/>
</dbReference>
<dbReference type="Proteomes" id="UP001460270">
    <property type="component" value="Unassembled WGS sequence"/>
</dbReference>
<keyword evidence="3 4" id="KW-0440">LIM domain</keyword>
<evidence type="ECO:0000256" key="2">
    <source>
        <dbReference type="ARBA" id="ARBA00022833"/>
    </source>
</evidence>
<dbReference type="PROSITE" id="PS50023">
    <property type="entry name" value="LIM_DOMAIN_2"/>
    <property type="match status" value="1"/>
</dbReference>
<feature type="region of interest" description="Disordered" evidence="6">
    <location>
        <begin position="1"/>
        <end position="28"/>
    </location>
</feature>
<evidence type="ECO:0000256" key="6">
    <source>
        <dbReference type="SAM" id="MobiDB-lite"/>
    </source>
</evidence>
<evidence type="ECO:0000313" key="10">
    <source>
        <dbReference type="EMBL" id="KAK7939377.1"/>
    </source>
</evidence>
<organism evidence="10 11">
    <name type="scientific">Mugilogobius chulae</name>
    <name type="common">yellowstripe goby</name>
    <dbReference type="NCBI Taxonomy" id="88201"/>
    <lineage>
        <taxon>Eukaryota</taxon>
        <taxon>Metazoa</taxon>
        <taxon>Chordata</taxon>
        <taxon>Craniata</taxon>
        <taxon>Vertebrata</taxon>
        <taxon>Euteleostomi</taxon>
        <taxon>Actinopterygii</taxon>
        <taxon>Neopterygii</taxon>
        <taxon>Teleostei</taxon>
        <taxon>Neoteleostei</taxon>
        <taxon>Acanthomorphata</taxon>
        <taxon>Gobiaria</taxon>
        <taxon>Gobiiformes</taxon>
        <taxon>Gobioidei</taxon>
        <taxon>Gobiidae</taxon>
        <taxon>Gobionellinae</taxon>
        <taxon>Mugilogobius</taxon>
    </lineage>
</organism>
<dbReference type="SMART" id="SM00132">
    <property type="entry name" value="LIM"/>
    <property type="match status" value="1"/>
</dbReference>
<evidence type="ECO:0000256" key="1">
    <source>
        <dbReference type="ARBA" id="ARBA00022723"/>
    </source>
</evidence>
<feature type="coiled-coil region" evidence="5">
    <location>
        <begin position="423"/>
        <end position="457"/>
    </location>
</feature>
<dbReference type="SMART" id="SM00033">
    <property type="entry name" value="CH"/>
    <property type="match status" value="1"/>
</dbReference>
<dbReference type="Pfam" id="PF12130">
    <property type="entry name" value="bMERB_dom"/>
    <property type="match status" value="1"/>
</dbReference>
<dbReference type="PROSITE" id="PS51848">
    <property type="entry name" value="BMERB"/>
    <property type="match status" value="1"/>
</dbReference>
<evidence type="ECO:0000259" key="7">
    <source>
        <dbReference type="PROSITE" id="PS50021"/>
    </source>
</evidence>
<dbReference type="SUPFAM" id="SSF57716">
    <property type="entry name" value="Glucocorticoid receptor-like (DNA-binding domain)"/>
    <property type="match status" value="1"/>
</dbReference>
<dbReference type="InterPro" id="IPR022735">
    <property type="entry name" value="bMERB_dom"/>
</dbReference>
<accession>A0AAW0PXW5</accession>
<dbReference type="PROSITE" id="PS00478">
    <property type="entry name" value="LIM_DOMAIN_1"/>
    <property type="match status" value="1"/>
</dbReference>
<evidence type="ECO:0000256" key="4">
    <source>
        <dbReference type="PROSITE-ProRule" id="PRU00125"/>
    </source>
</evidence>
<evidence type="ECO:0000313" key="11">
    <source>
        <dbReference type="Proteomes" id="UP001460270"/>
    </source>
</evidence>
<dbReference type="EMBL" id="JBBPFD010000002">
    <property type="protein sequence ID" value="KAK7939377.1"/>
    <property type="molecule type" value="Genomic_DNA"/>
</dbReference>
<evidence type="ECO:0000256" key="3">
    <source>
        <dbReference type="ARBA" id="ARBA00023038"/>
    </source>
</evidence>
<dbReference type="Pfam" id="PF00412">
    <property type="entry name" value="LIM"/>
    <property type="match status" value="1"/>
</dbReference>
<proteinExistence type="predicted"/>
<dbReference type="InterPro" id="IPR036872">
    <property type="entry name" value="CH_dom_sf"/>
</dbReference>
<feature type="domain" description="BMERB" evidence="9">
    <location>
        <begin position="413"/>
        <end position="560"/>
    </location>
</feature>
<name>A0AAW0PXW5_9GOBI</name>
<dbReference type="AlphaFoldDB" id="A0AAW0PXW5"/>
<keyword evidence="2 4" id="KW-0862">Zinc</keyword>
<gene>
    <name evidence="10" type="ORF">WMY93_002703</name>
</gene>
<evidence type="ECO:0008006" key="12">
    <source>
        <dbReference type="Google" id="ProtNLM"/>
    </source>
</evidence>
<comment type="caution">
    <text evidence="10">The sequence shown here is derived from an EMBL/GenBank/DDBJ whole genome shotgun (WGS) entry which is preliminary data.</text>
</comment>
<keyword evidence="1 4" id="KW-0479">Metal-binding</keyword>
<sequence>MHRDRKSLRQVAPQTKKQPAGVETKEKDHGISQVLQEWCRVTCAGYSNVEVKDWSSSFRSGLAFCAIIHKYRPELIDFSSLSKNDAYENTKMAFELAETKLGVPMLLDAGEITSASEPDRLAVITCLFQLYFVFNRKSIDFASLKSMCDASLNSSAKSVQDSKSLTHLEFTGKYRSSDTKPQVKCNLCLKPVHLIQRRVVDGKVYHRKCFRCRHCHLSLLPGTYTANSLICSHHLKHHREATFKQKDTYRYLSLSGLAISRVPHYPVKTEPPAKQLPDCVEDENGCSKEKHGAGITLEHTESILGGDPAPRPAPRLRMTSYGTTSSPNPSTSGTQGTSDKTSGSAPVVTHRGSSPARGSCQVRTNHPWLKIIHPGPWTQLPPRRPLCILSDPKEHPPPRPTETDNKNLHWNLRKVQADQASSSQDLLLQIEQVAKQLEAVEEKGVELERNIRHCTNNKEEEKLLTDWFALIHQRHVLERKDKELVYLIKQQELEQRQEDVEYTLRCLLNRPEREWSEQERQQETQLMEELLHIIDQRNQIISSLDQDVQREREDDMKWETLVKNKDVQKCELKELKKSKETFKTTSVFKIINKKTESKREKKS</sequence>
<keyword evidence="5" id="KW-0175">Coiled coil</keyword>
<dbReference type="GO" id="GO:0046872">
    <property type="term" value="F:metal ion binding"/>
    <property type="evidence" value="ECO:0007669"/>
    <property type="project" value="UniProtKB-KW"/>
</dbReference>